<keyword evidence="3" id="KW-1185">Reference proteome</keyword>
<evidence type="ECO:0000313" key="2">
    <source>
        <dbReference type="EMBL" id="ETI41842.1"/>
    </source>
</evidence>
<gene>
    <name evidence="2" type="ORF">F443_12953</name>
</gene>
<evidence type="ECO:0000256" key="1">
    <source>
        <dbReference type="SAM" id="MobiDB-lite"/>
    </source>
</evidence>
<comment type="caution">
    <text evidence="2">The sequence shown here is derived from an EMBL/GenBank/DDBJ whole genome shotgun (WGS) entry which is preliminary data.</text>
</comment>
<accession>V9EUV3</accession>
<dbReference type="Proteomes" id="UP000018721">
    <property type="component" value="Unassembled WGS sequence"/>
</dbReference>
<dbReference type="EMBL" id="ANIZ01002204">
    <property type="protein sequence ID" value="ETI41842.1"/>
    <property type="molecule type" value="Genomic_DNA"/>
</dbReference>
<dbReference type="OrthoDB" id="124765at2759"/>
<organism evidence="2 3">
    <name type="scientific">Phytophthora nicotianae P1569</name>
    <dbReference type="NCBI Taxonomy" id="1317065"/>
    <lineage>
        <taxon>Eukaryota</taxon>
        <taxon>Sar</taxon>
        <taxon>Stramenopiles</taxon>
        <taxon>Oomycota</taxon>
        <taxon>Peronosporomycetes</taxon>
        <taxon>Peronosporales</taxon>
        <taxon>Peronosporaceae</taxon>
        <taxon>Phytophthora</taxon>
    </lineage>
</organism>
<feature type="region of interest" description="Disordered" evidence="1">
    <location>
        <begin position="29"/>
        <end position="89"/>
    </location>
</feature>
<dbReference type="HOGENOM" id="CLU_062951_0_0_1"/>
<reference evidence="2 3" key="1">
    <citation type="submission" date="2013-11" db="EMBL/GenBank/DDBJ databases">
        <title>The Genome Sequence of Phytophthora parasitica P1569.</title>
        <authorList>
            <consortium name="The Broad Institute Genomics Platform"/>
            <person name="Russ C."/>
            <person name="Tyler B."/>
            <person name="Panabieres F."/>
            <person name="Shan W."/>
            <person name="Tripathy S."/>
            <person name="Grunwald N."/>
            <person name="Machado M."/>
            <person name="Johnson C.S."/>
            <person name="Arredondo F."/>
            <person name="Hong C."/>
            <person name="Coffey M."/>
            <person name="Young S.K."/>
            <person name="Zeng Q."/>
            <person name="Gargeya S."/>
            <person name="Fitzgerald M."/>
            <person name="Abouelleil A."/>
            <person name="Alvarado L."/>
            <person name="Chapman S.B."/>
            <person name="Gainer-Dewar J."/>
            <person name="Goldberg J."/>
            <person name="Griggs A."/>
            <person name="Gujja S."/>
            <person name="Hansen M."/>
            <person name="Howarth C."/>
            <person name="Imamovic A."/>
            <person name="Ireland A."/>
            <person name="Larimer J."/>
            <person name="McCowan C."/>
            <person name="Murphy C."/>
            <person name="Pearson M."/>
            <person name="Poon T.W."/>
            <person name="Priest M."/>
            <person name="Roberts A."/>
            <person name="Saif S."/>
            <person name="Shea T."/>
            <person name="Sykes S."/>
            <person name="Wortman J."/>
            <person name="Nusbaum C."/>
            <person name="Birren B."/>
        </authorList>
    </citation>
    <scope>NUCLEOTIDE SEQUENCE [LARGE SCALE GENOMIC DNA]</scope>
    <source>
        <strain evidence="2 3">P1569</strain>
    </source>
</reference>
<proteinExistence type="predicted"/>
<sequence length="426" mass="48478">MSLGLGDDEECEALQAALAFIDEYGNDLFSDESSSSSRESHTTKHNSNNVTRHSKQINRISRNTAGTTSLPRPRTKQQLPRRNRSRDRQRLEILQLRAEAQVLQNRIADMKRKQQAADAEDAIVDVMNPTFDQDNGLLFGVWKDLAKKYRRLRKESEAENQHLCGVYTHQVATIETLRRLLQTQEQVKRTLRFPKRYCGQSFFYVDGNALVALDRLHGDLGQLYADTDLALLSTGLEAFTSPCSRTNSSPVTDNSTYVDVLLSRIVPFDYKEVADAFWHEITQNSVENAAENGHSPREMMSQAYTMELEEEGSLFKVQFRYAGRRIVDNERQVFVVSGQGQLLDAFGAVVSGVHSQEKHWLVLSELSPGVTMLKDCMSMYVHFDCELPNRQQFVDRTCEILSKVKRMGFEAVLQGVEQSLLVNREL</sequence>
<name>V9EUV3_PHYNI</name>
<feature type="compositionally biased region" description="Polar residues" evidence="1">
    <location>
        <begin position="45"/>
        <end position="72"/>
    </location>
</feature>
<protein>
    <submittedName>
        <fullName evidence="2">Uncharacterized protein</fullName>
    </submittedName>
</protein>
<evidence type="ECO:0000313" key="3">
    <source>
        <dbReference type="Proteomes" id="UP000018721"/>
    </source>
</evidence>
<dbReference type="AlphaFoldDB" id="V9EUV3"/>
<feature type="compositionally biased region" description="Basic residues" evidence="1">
    <location>
        <begin position="73"/>
        <end position="85"/>
    </location>
</feature>